<keyword evidence="3" id="KW-1185">Reference proteome</keyword>
<protein>
    <recommendedName>
        <fullName evidence="4">YceK/YidQ family lipoprotein</fullName>
    </recommendedName>
</protein>
<dbReference type="InterPro" id="IPR010780">
    <property type="entry name" value="DUF1375"/>
</dbReference>
<proteinExistence type="predicted"/>
<feature type="signal peptide" evidence="1">
    <location>
        <begin position="1"/>
        <end position="22"/>
    </location>
</feature>
<accession>A0AAV5N161</accession>
<dbReference type="Proteomes" id="UP001058124">
    <property type="component" value="Unassembled WGS sequence"/>
</dbReference>
<evidence type="ECO:0000313" key="3">
    <source>
        <dbReference type="Proteomes" id="UP001058124"/>
    </source>
</evidence>
<reference evidence="2" key="1">
    <citation type="submission" date="2022-06" db="EMBL/GenBank/DDBJ databases">
        <title>Draft genome sequences of Leminorella grimontii str. JCM5902.</title>
        <authorList>
            <person name="Wakabayashi Y."/>
            <person name="Kojima K."/>
        </authorList>
    </citation>
    <scope>NUCLEOTIDE SEQUENCE</scope>
    <source>
        <strain evidence="2">JCM 5902</strain>
    </source>
</reference>
<evidence type="ECO:0008006" key="4">
    <source>
        <dbReference type="Google" id="ProtNLM"/>
    </source>
</evidence>
<keyword evidence="1" id="KW-0732">Signal</keyword>
<name>A0AAV5N161_9GAMM</name>
<feature type="chain" id="PRO_5043932754" description="YceK/YidQ family lipoprotein" evidence="1">
    <location>
        <begin position="23"/>
        <end position="76"/>
    </location>
</feature>
<evidence type="ECO:0000313" key="2">
    <source>
        <dbReference type="EMBL" id="GKX54182.1"/>
    </source>
</evidence>
<dbReference type="RefSeq" id="WP_081650700.1">
    <property type="nucleotide sequence ID" value="NZ_BRLH01000001.1"/>
</dbReference>
<dbReference type="Pfam" id="PF07119">
    <property type="entry name" value="DUF1375"/>
    <property type="match status" value="1"/>
</dbReference>
<sequence length="76" mass="8419">MRIRAGLLALALVCLAGCGSFASRFNGHGDEYYSGVQYSLDRAREGYPAYYVDVPFSFLFDTVMLPADAIRIESSR</sequence>
<dbReference type="AlphaFoldDB" id="A0AAV5N161"/>
<dbReference type="EMBL" id="BRLH01000001">
    <property type="protein sequence ID" value="GKX54182.1"/>
    <property type="molecule type" value="Genomic_DNA"/>
</dbReference>
<organism evidence="2 3">
    <name type="scientific">Leminorella grimontii</name>
    <dbReference type="NCBI Taxonomy" id="82981"/>
    <lineage>
        <taxon>Bacteria</taxon>
        <taxon>Pseudomonadati</taxon>
        <taxon>Pseudomonadota</taxon>
        <taxon>Gammaproteobacteria</taxon>
        <taxon>Enterobacterales</taxon>
        <taxon>Budviciaceae</taxon>
        <taxon>Leminorella</taxon>
    </lineage>
</organism>
<evidence type="ECO:0000256" key="1">
    <source>
        <dbReference type="SAM" id="SignalP"/>
    </source>
</evidence>
<comment type="caution">
    <text evidence="2">The sequence shown here is derived from an EMBL/GenBank/DDBJ whole genome shotgun (WGS) entry which is preliminary data.</text>
</comment>
<gene>
    <name evidence="2" type="ORF">SOASR030_02940</name>
</gene>